<keyword evidence="2" id="KW-1185">Reference proteome</keyword>
<dbReference type="HOGENOM" id="CLU_3368414_0_0_1"/>
<organism evidence="1 2">
    <name type="scientific">Candida maltosa (strain Xu316)</name>
    <name type="common">Yeast</name>
    <dbReference type="NCBI Taxonomy" id="1245528"/>
    <lineage>
        <taxon>Eukaryota</taxon>
        <taxon>Fungi</taxon>
        <taxon>Dikarya</taxon>
        <taxon>Ascomycota</taxon>
        <taxon>Saccharomycotina</taxon>
        <taxon>Pichiomycetes</taxon>
        <taxon>Debaryomycetaceae</taxon>
        <taxon>Candida/Lodderomyces clade</taxon>
        <taxon>Candida</taxon>
    </lineage>
</organism>
<protein>
    <submittedName>
        <fullName evidence="1">Uncharacterized protein</fullName>
    </submittedName>
</protein>
<dbReference type="AlphaFoldDB" id="M3IZY6"/>
<name>M3IZY6_CANMX</name>
<dbReference type="EMBL" id="AOGT01002945">
    <property type="protein sequence ID" value="EMG45173.1"/>
    <property type="molecule type" value="Genomic_DNA"/>
</dbReference>
<reference evidence="1 2" key="1">
    <citation type="submission" date="2013-02" db="EMBL/GenBank/DDBJ databases">
        <title>Genome sequence of Candida maltosa Xu316, a potential industrial strain for xylitol and ethanol production.</title>
        <authorList>
            <person name="Yu J."/>
            <person name="Wang Q."/>
            <person name="Geng X."/>
            <person name="Bao W."/>
            <person name="He P."/>
            <person name="Cai J."/>
        </authorList>
    </citation>
    <scope>NUCLEOTIDE SEQUENCE [LARGE SCALE GENOMIC DNA]</scope>
    <source>
        <strain evidence="2">Xu316</strain>
    </source>
</reference>
<evidence type="ECO:0000313" key="1">
    <source>
        <dbReference type="EMBL" id="EMG45173.1"/>
    </source>
</evidence>
<gene>
    <name evidence="1" type="ORF">G210_5249</name>
</gene>
<dbReference type="Proteomes" id="UP000011777">
    <property type="component" value="Unassembled WGS sequence"/>
</dbReference>
<proteinExistence type="predicted"/>
<comment type="caution">
    <text evidence="1">The sequence shown here is derived from an EMBL/GenBank/DDBJ whole genome shotgun (WGS) entry which is preliminary data.</text>
</comment>
<sequence>MHNKNPGNGGIPTRDSSKIIKKIHIALLYIELNIN</sequence>
<accession>M3IZY6</accession>
<evidence type="ECO:0000313" key="2">
    <source>
        <dbReference type="Proteomes" id="UP000011777"/>
    </source>
</evidence>